<comment type="caution">
    <text evidence="1">The sequence shown here is derived from an EMBL/GenBank/DDBJ whole genome shotgun (WGS) entry which is preliminary data.</text>
</comment>
<organism evidence="1 2">
    <name type="scientific">Actinoplanes couchii</name>
    <dbReference type="NCBI Taxonomy" id="403638"/>
    <lineage>
        <taxon>Bacteria</taxon>
        <taxon>Bacillati</taxon>
        <taxon>Actinomycetota</taxon>
        <taxon>Actinomycetes</taxon>
        <taxon>Micromonosporales</taxon>
        <taxon>Micromonosporaceae</taxon>
        <taxon>Actinoplanes</taxon>
    </lineage>
</organism>
<keyword evidence="2" id="KW-1185">Reference proteome</keyword>
<evidence type="ECO:0000313" key="1">
    <source>
        <dbReference type="EMBL" id="GID55813.1"/>
    </source>
</evidence>
<protein>
    <recommendedName>
        <fullName evidence="3">ESX-1 secretion-associated protein</fullName>
    </recommendedName>
</protein>
<accession>A0ABQ3XBC6</accession>
<name>A0ABQ3XBC6_9ACTN</name>
<evidence type="ECO:0008006" key="3">
    <source>
        <dbReference type="Google" id="ProtNLM"/>
    </source>
</evidence>
<gene>
    <name evidence="1" type="ORF">Aco03nite_042170</name>
</gene>
<dbReference type="RefSeq" id="WP_203797093.1">
    <property type="nucleotide sequence ID" value="NZ_BAAAQE010000027.1"/>
</dbReference>
<evidence type="ECO:0000313" key="2">
    <source>
        <dbReference type="Proteomes" id="UP000612282"/>
    </source>
</evidence>
<reference evidence="1 2" key="1">
    <citation type="submission" date="2021-01" db="EMBL/GenBank/DDBJ databases">
        <title>Whole genome shotgun sequence of Actinoplanes couchii NBRC 106145.</title>
        <authorList>
            <person name="Komaki H."/>
            <person name="Tamura T."/>
        </authorList>
    </citation>
    <scope>NUCLEOTIDE SEQUENCE [LARGE SCALE GENOMIC DNA]</scope>
    <source>
        <strain evidence="1 2">NBRC 106145</strain>
    </source>
</reference>
<proteinExistence type="predicted"/>
<dbReference type="EMBL" id="BOMG01000054">
    <property type="protein sequence ID" value="GID55813.1"/>
    <property type="molecule type" value="Genomic_DNA"/>
</dbReference>
<dbReference type="Proteomes" id="UP000612282">
    <property type="component" value="Unassembled WGS sequence"/>
</dbReference>
<sequence>MTEQLRVRHPELATHAGTVRATGDQVTVAAEAGRAVRAGPESYGRLCALVPAALGTLQDTVVAAIDAAAAGLRAGGDRLSANTADYQAADQRRADAFRAIR</sequence>